<comment type="subcellular location">
    <subcellularLocation>
        <location evidence="2">Mitochondrion</location>
    </subcellularLocation>
</comment>
<evidence type="ECO:0000256" key="6">
    <source>
        <dbReference type="ARBA" id="ARBA00022833"/>
    </source>
</evidence>
<dbReference type="Proteomes" id="UP000038040">
    <property type="component" value="Unplaced"/>
</dbReference>
<dbReference type="OrthoDB" id="10251424at2759"/>
<dbReference type="AlphaFoldDB" id="A0A158Q3B4"/>
<dbReference type="Gene3D" id="3.30.830.10">
    <property type="entry name" value="Metalloenzyme, LuxS/M16 peptidase-like"/>
    <property type="match status" value="2"/>
</dbReference>
<dbReference type="STRING" id="318479.A0A158Q3B4"/>
<dbReference type="InterPro" id="IPR007863">
    <property type="entry name" value="Peptidase_M16_C"/>
</dbReference>
<dbReference type="InterPro" id="IPR050361">
    <property type="entry name" value="MPP/UQCRC_Complex"/>
</dbReference>
<comment type="similarity">
    <text evidence="9">Belongs to the peptidase M16 family.</text>
</comment>
<dbReference type="Pfam" id="PF00675">
    <property type="entry name" value="Peptidase_M16"/>
    <property type="match status" value="1"/>
</dbReference>
<reference evidence="16" key="1">
    <citation type="submission" date="2016-04" db="UniProtKB">
        <authorList>
            <consortium name="WormBaseParasite"/>
        </authorList>
    </citation>
    <scope>IDENTIFICATION</scope>
</reference>
<accession>A0A158Q3B4</accession>
<evidence type="ECO:0000313" key="14">
    <source>
        <dbReference type="Proteomes" id="UP000038040"/>
    </source>
</evidence>
<evidence type="ECO:0000256" key="4">
    <source>
        <dbReference type="ARBA" id="ARBA00022723"/>
    </source>
</evidence>
<evidence type="ECO:0000313" key="13">
    <source>
        <dbReference type="EMBL" id="VDN56457.1"/>
    </source>
</evidence>
<evidence type="ECO:0000256" key="5">
    <source>
        <dbReference type="ARBA" id="ARBA00022801"/>
    </source>
</evidence>
<evidence type="ECO:0000256" key="9">
    <source>
        <dbReference type="RuleBase" id="RU004447"/>
    </source>
</evidence>
<dbReference type="WBParaSite" id="DME_0000207001-mRNA-1">
    <property type="protein sequence ID" value="DME_0000207001-mRNA-1"/>
    <property type="gene ID" value="DME_0000207001"/>
</dbReference>
<sequence length="387" mass="43752">MKATYSATCVAPRTLNVPETHLTTLKNGFRVASEDLRMPTSTVGVWIDAGSRFENDRNNGVAHFLEHMAFKGTMKRTQTELEIEVENMGAHLNAYTSREQTVYYAKCFSKDLEHSVEMLSDILRNSQLRNAEIERERSVILREMQEVEQNLQEVVFDHLHAGAFKGTPLARTILGPIENINTIKRDDLIEYISEHYRGPRMVLAAAGGINHSHLVDIAQKYFGDLKTLEDDFVIEPGQFVPSYQNMRDDRMSMVYGAFAVEGASWSHCNNIPLMVANTIIGQWDRTNASGINAPSRLAERLGLNSHVQSFQAFNTCYKDTGLVGIYFICEEKGSKTMADAIVDEWNYLCNEVSEEEVERGKNCLLTNMLLMLDGSTPICEDIGRYFH</sequence>
<evidence type="ECO:0000256" key="8">
    <source>
        <dbReference type="ARBA" id="ARBA00023128"/>
    </source>
</evidence>
<dbReference type="InterPro" id="IPR001431">
    <property type="entry name" value="Pept_M16_Zn_BS"/>
</dbReference>
<evidence type="ECO:0000256" key="1">
    <source>
        <dbReference type="ARBA" id="ARBA00001947"/>
    </source>
</evidence>
<comment type="cofactor">
    <cofactor evidence="1">
        <name>Zn(2+)</name>
        <dbReference type="ChEBI" id="CHEBI:29105"/>
    </cofactor>
</comment>
<feature type="domain" description="Peptidase M16 C-terminal" evidence="12">
    <location>
        <begin position="183"/>
        <end position="362"/>
    </location>
</feature>
<dbReference type="GO" id="GO:0046872">
    <property type="term" value="F:metal ion binding"/>
    <property type="evidence" value="ECO:0007669"/>
    <property type="project" value="UniProtKB-KW"/>
</dbReference>
<evidence type="ECO:0000256" key="3">
    <source>
        <dbReference type="ARBA" id="ARBA00022670"/>
    </source>
</evidence>
<dbReference type="GO" id="GO:0005739">
    <property type="term" value="C:mitochondrion"/>
    <property type="evidence" value="ECO:0007669"/>
    <property type="project" value="UniProtKB-SubCell"/>
</dbReference>
<keyword evidence="10" id="KW-0175">Coiled coil</keyword>
<keyword evidence="4" id="KW-0479">Metal-binding</keyword>
<gene>
    <name evidence="13" type="ORF">DME_LOCUS6430</name>
</gene>
<keyword evidence="5" id="KW-0378">Hydrolase</keyword>
<keyword evidence="7" id="KW-0482">Metalloprotease</keyword>
<protein>
    <submittedName>
        <fullName evidence="16">Mitochondrial-processing peptidase subunit beta</fullName>
    </submittedName>
</protein>
<feature type="coiled-coil region" evidence="10">
    <location>
        <begin position="116"/>
        <end position="150"/>
    </location>
</feature>
<dbReference type="PANTHER" id="PTHR11851">
    <property type="entry name" value="METALLOPROTEASE"/>
    <property type="match status" value="1"/>
</dbReference>
<dbReference type="EMBL" id="UYYG01001155">
    <property type="protein sequence ID" value="VDN56457.1"/>
    <property type="molecule type" value="Genomic_DNA"/>
</dbReference>
<dbReference type="Pfam" id="PF05193">
    <property type="entry name" value="Peptidase_M16_C"/>
    <property type="match status" value="1"/>
</dbReference>
<dbReference type="InterPro" id="IPR011249">
    <property type="entry name" value="Metalloenz_LuxS/M16"/>
</dbReference>
<evidence type="ECO:0000259" key="11">
    <source>
        <dbReference type="Pfam" id="PF00675"/>
    </source>
</evidence>
<evidence type="ECO:0000313" key="15">
    <source>
        <dbReference type="Proteomes" id="UP000274756"/>
    </source>
</evidence>
<dbReference type="SUPFAM" id="SSF63411">
    <property type="entry name" value="LuxS/MPP-like metallohydrolase"/>
    <property type="match status" value="2"/>
</dbReference>
<evidence type="ECO:0000256" key="10">
    <source>
        <dbReference type="SAM" id="Coils"/>
    </source>
</evidence>
<dbReference type="Proteomes" id="UP000274756">
    <property type="component" value="Unassembled WGS sequence"/>
</dbReference>
<dbReference type="PROSITE" id="PS00143">
    <property type="entry name" value="INSULINASE"/>
    <property type="match status" value="1"/>
</dbReference>
<name>A0A158Q3B4_DRAME</name>
<keyword evidence="3" id="KW-0645">Protease</keyword>
<keyword evidence="15" id="KW-1185">Reference proteome</keyword>
<feature type="domain" description="Peptidase M16 N-terminal" evidence="11">
    <location>
        <begin position="30"/>
        <end position="176"/>
    </location>
</feature>
<reference evidence="13 15" key="2">
    <citation type="submission" date="2018-11" db="EMBL/GenBank/DDBJ databases">
        <authorList>
            <consortium name="Pathogen Informatics"/>
        </authorList>
    </citation>
    <scope>NUCLEOTIDE SEQUENCE [LARGE SCALE GENOMIC DNA]</scope>
</reference>
<dbReference type="GO" id="GO:0006627">
    <property type="term" value="P:protein processing involved in protein targeting to mitochondrion"/>
    <property type="evidence" value="ECO:0007669"/>
    <property type="project" value="TreeGrafter"/>
</dbReference>
<proteinExistence type="inferred from homology"/>
<dbReference type="PANTHER" id="PTHR11851:SF149">
    <property type="entry name" value="GH01077P"/>
    <property type="match status" value="1"/>
</dbReference>
<evidence type="ECO:0000256" key="2">
    <source>
        <dbReference type="ARBA" id="ARBA00004173"/>
    </source>
</evidence>
<dbReference type="FunFam" id="3.30.830.10:FF:000002">
    <property type="entry name" value="Mitochondrial-processing peptidase subunit beta"/>
    <property type="match status" value="1"/>
</dbReference>
<organism evidence="14 16">
    <name type="scientific">Dracunculus medinensis</name>
    <name type="common">Guinea worm</name>
    <dbReference type="NCBI Taxonomy" id="318479"/>
    <lineage>
        <taxon>Eukaryota</taxon>
        <taxon>Metazoa</taxon>
        <taxon>Ecdysozoa</taxon>
        <taxon>Nematoda</taxon>
        <taxon>Chromadorea</taxon>
        <taxon>Rhabditida</taxon>
        <taxon>Spirurina</taxon>
        <taxon>Dracunculoidea</taxon>
        <taxon>Dracunculidae</taxon>
        <taxon>Dracunculus</taxon>
    </lineage>
</organism>
<keyword evidence="6" id="KW-0862">Zinc</keyword>
<dbReference type="GO" id="GO:0004222">
    <property type="term" value="F:metalloendopeptidase activity"/>
    <property type="evidence" value="ECO:0007669"/>
    <property type="project" value="InterPro"/>
</dbReference>
<dbReference type="InterPro" id="IPR011765">
    <property type="entry name" value="Pept_M16_N"/>
</dbReference>
<evidence type="ECO:0000259" key="12">
    <source>
        <dbReference type="Pfam" id="PF05193"/>
    </source>
</evidence>
<evidence type="ECO:0000313" key="16">
    <source>
        <dbReference type="WBParaSite" id="DME_0000207001-mRNA-1"/>
    </source>
</evidence>
<keyword evidence="8" id="KW-0496">Mitochondrion</keyword>
<evidence type="ECO:0000256" key="7">
    <source>
        <dbReference type="ARBA" id="ARBA00023049"/>
    </source>
</evidence>